<keyword evidence="2 7" id="KW-0813">Transport</keyword>
<keyword evidence="10" id="KW-1185">Reference proteome</keyword>
<keyword evidence="4 7" id="KW-0812">Transmembrane</keyword>
<evidence type="ECO:0000256" key="4">
    <source>
        <dbReference type="ARBA" id="ARBA00022692"/>
    </source>
</evidence>
<dbReference type="RefSeq" id="WP_055039671.1">
    <property type="nucleotide sequence ID" value="NZ_CVRS01000069.1"/>
</dbReference>
<dbReference type="PANTHER" id="PTHR43163">
    <property type="entry name" value="DIPEPTIDE TRANSPORT SYSTEM PERMEASE PROTEIN DPPB-RELATED"/>
    <property type="match status" value="1"/>
</dbReference>
<dbReference type="InterPro" id="IPR000515">
    <property type="entry name" value="MetI-like"/>
</dbReference>
<dbReference type="Proteomes" id="UP000049828">
    <property type="component" value="Unassembled WGS sequence"/>
</dbReference>
<evidence type="ECO:0000256" key="5">
    <source>
        <dbReference type="ARBA" id="ARBA00022989"/>
    </source>
</evidence>
<evidence type="ECO:0000256" key="3">
    <source>
        <dbReference type="ARBA" id="ARBA00022475"/>
    </source>
</evidence>
<feature type="domain" description="ABC transmembrane type-1" evidence="8">
    <location>
        <begin position="96"/>
        <end position="293"/>
    </location>
</feature>
<feature type="transmembrane region" description="Helical" evidence="7">
    <location>
        <begin position="274"/>
        <end position="300"/>
    </location>
</feature>
<dbReference type="CDD" id="cd06261">
    <property type="entry name" value="TM_PBP2"/>
    <property type="match status" value="1"/>
</dbReference>
<keyword evidence="5 7" id="KW-1133">Transmembrane helix</keyword>
<proteinExistence type="inferred from homology"/>
<keyword evidence="3" id="KW-1003">Cell membrane</keyword>
<evidence type="ECO:0000313" key="9">
    <source>
        <dbReference type="EMBL" id="CRL37984.1"/>
    </source>
</evidence>
<feature type="transmembrane region" description="Helical" evidence="7">
    <location>
        <begin position="168"/>
        <end position="188"/>
    </location>
</feature>
<dbReference type="InterPro" id="IPR045621">
    <property type="entry name" value="BPD_transp_1_N"/>
</dbReference>
<feature type="transmembrane region" description="Helical" evidence="7">
    <location>
        <begin position="9"/>
        <end position="30"/>
    </location>
</feature>
<dbReference type="OrthoDB" id="9806409at2"/>
<dbReference type="PANTHER" id="PTHR43163:SF6">
    <property type="entry name" value="DIPEPTIDE TRANSPORT SYSTEM PERMEASE PROTEIN DPPB-RELATED"/>
    <property type="match status" value="1"/>
</dbReference>
<evidence type="ECO:0000313" key="10">
    <source>
        <dbReference type="Proteomes" id="UP000049828"/>
    </source>
</evidence>
<keyword evidence="6 7" id="KW-0472">Membrane</keyword>
<reference evidence="10" key="1">
    <citation type="submission" date="2015-05" db="EMBL/GenBank/DDBJ databases">
        <authorList>
            <consortium name="Pathogen Informatics"/>
        </authorList>
    </citation>
    <scope>NUCLEOTIDE SEQUENCE [LARGE SCALE GENOMIC DNA]</scope>
    <source>
        <strain evidence="10">L1-83</strain>
    </source>
</reference>
<gene>
    <name evidence="9" type="ORF">RIL183_21441</name>
</gene>
<dbReference type="GO" id="GO:0005886">
    <property type="term" value="C:plasma membrane"/>
    <property type="evidence" value="ECO:0007669"/>
    <property type="project" value="UniProtKB-SubCell"/>
</dbReference>
<dbReference type="Pfam" id="PF19300">
    <property type="entry name" value="BPD_transp_1_N"/>
    <property type="match status" value="1"/>
</dbReference>
<evidence type="ECO:0000256" key="6">
    <source>
        <dbReference type="ARBA" id="ARBA00023136"/>
    </source>
</evidence>
<dbReference type="GO" id="GO:0055085">
    <property type="term" value="P:transmembrane transport"/>
    <property type="evidence" value="ECO:0007669"/>
    <property type="project" value="InterPro"/>
</dbReference>
<organism evidence="9 10">
    <name type="scientific">Roseburia inulinivorans</name>
    <dbReference type="NCBI Taxonomy" id="360807"/>
    <lineage>
        <taxon>Bacteria</taxon>
        <taxon>Bacillati</taxon>
        <taxon>Bacillota</taxon>
        <taxon>Clostridia</taxon>
        <taxon>Lachnospirales</taxon>
        <taxon>Lachnospiraceae</taxon>
        <taxon>Roseburia</taxon>
    </lineage>
</organism>
<evidence type="ECO:0000256" key="2">
    <source>
        <dbReference type="ARBA" id="ARBA00022448"/>
    </source>
</evidence>
<feature type="transmembrane region" description="Helical" evidence="7">
    <location>
        <begin position="100"/>
        <end position="121"/>
    </location>
</feature>
<evidence type="ECO:0000256" key="1">
    <source>
        <dbReference type="ARBA" id="ARBA00004651"/>
    </source>
</evidence>
<evidence type="ECO:0000259" key="8">
    <source>
        <dbReference type="PROSITE" id="PS50928"/>
    </source>
</evidence>
<dbReference type="AlphaFoldDB" id="A0A0M6WMJ2"/>
<dbReference type="SUPFAM" id="SSF161098">
    <property type="entry name" value="MetI-like"/>
    <property type="match status" value="1"/>
</dbReference>
<name>A0A0M6WMJ2_9FIRM</name>
<feature type="transmembrane region" description="Helical" evidence="7">
    <location>
        <begin position="232"/>
        <end position="254"/>
    </location>
</feature>
<protein>
    <recommendedName>
        <fullName evidence="8">ABC transmembrane type-1 domain-containing protein</fullName>
    </recommendedName>
</protein>
<dbReference type="PROSITE" id="PS50928">
    <property type="entry name" value="ABC_TM1"/>
    <property type="match status" value="1"/>
</dbReference>
<comment type="subcellular location">
    <subcellularLocation>
        <location evidence="1 7">Cell membrane</location>
        <topology evidence="1 7">Multi-pass membrane protein</topology>
    </subcellularLocation>
</comment>
<comment type="similarity">
    <text evidence="7">Belongs to the binding-protein-dependent transport system permease family.</text>
</comment>
<dbReference type="Gene3D" id="1.10.3720.10">
    <property type="entry name" value="MetI-like"/>
    <property type="match status" value="1"/>
</dbReference>
<accession>A0A0M6WMJ2</accession>
<dbReference type="EMBL" id="CVRS01000069">
    <property type="protein sequence ID" value="CRL37984.1"/>
    <property type="molecule type" value="Genomic_DNA"/>
</dbReference>
<sequence length="320" mass="35394">MWKYILKRILWLIVIMLCVAVVIFVILWFVPGDPAQIVLGTGATQADIDRQREIMGLNAPFIVQLGRYLRDVFLHFDFGNSYVYGTPVINEFAARLPRTLGLGLISMALNIVIGIPLGVNAAIHRNSFQDQGLLIMAMVFISVPQFWLALMMVVLFSVKLGWLPPYGITGWKCWIMPVLANSLSGIAMNARQTRSAVLETIRADFVTTARAKGLSEKVVIYKHMLPNALIPVVNALGMQLAMVVGGTVVIEQVFSFPGIGQYLLTGVSSRDYPVIRGSVLILALFSAVITLLVDLFYAYLDPRIKAQYVNYGAKKKGGKK</sequence>
<feature type="transmembrane region" description="Helical" evidence="7">
    <location>
        <begin position="133"/>
        <end position="156"/>
    </location>
</feature>
<dbReference type="Pfam" id="PF00528">
    <property type="entry name" value="BPD_transp_1"/>
    <property type="match status" value="1"/>
</dbReference>
<dbReference type="InterPro" id="IPR035906">
    <property type="entry name" value="MetI-like_sf"/>
</dbReference>
<evidence type="ECO:0000256" key="7">
    <source>
        <dbReference type="RuleBase" id="RU363032"/>
    </source>
</evidence>